<organism evidence="2 3">
    <name type="scientific">Lentzea flaviverrucosa</name>
    <dbReference type="NCBI Taxonomy" id="200379"/>
    <lineage>
        <taxon>Bacteria</taxon>
        <taxon>Bacillati</taxon>
        <taxon>Actinomycetota</taxon>
        <taxon>Actinomycetes</taxon>
        <taxon>Pseudonocardiales</taxon>
        <taxon>Pseudonocardiaceae</taxon>
        <taxon>Lentzea</taxon>
    </lineage>
</organism>
<dbReference type="Proteomes" id="UP000199028">
    <property type="component" value="Unassembled WGS sequence"/>
</dbReference>
<keyword evidence="1" id="KW-1133">Transmembrane helix</keyword>
<keyword evidence="1" id="KW-0472">Membrane</keyword>
<evidence type="ECO:0000313" key="3">
    <source>
        <dbReference type="Proteomes" id="UP000199028"/>
    </source>
</evidence>
<keyword evidence="3" id="KW-1185">Reference proteome</keyword>
<feature type="transmembrane region" description="Helical" evidence="1">
    <location>
        <begin position="12"/>
        <end position="31"/>
    </location>
</feature>
<dbReference type="EMBL" id="FOFT01000013">
    <property type="protein sequence ID" value="SES41056.1"/>
    <property type="molecule type" value="Genomic_DNA"/>
</dbReference>
<keyword evidence="1" id="KW-0812">Transmembrane</keyword>
<accession>A0A1H9X4E0</accession>
<dbReference type="AlphaFoldDB" id="A0A1H9X4E0"/>
<gene>
    <name evidence="2" type="ORF">SAMN05216195_113213</name>
</gene>
<protein>
    <submittedName>
        <fullName evidence="2">Uncharacterized protein</fullName>
    </submittedName>
</protein>
<evidence type="ECO:0000313" key="2">
    <source>
        <dbReference type="EMBL" id="SES41056.1"/>
    </source>
</evidence>
<name>A0A1H9X4E0_9PSEU</name>
<proteinExistence type="predicted"/>
<sequence length="280" mass="31924">MVEIFKLWVTDYLLHPFVLTSLVGMILFMVVRRWLQLRSHGKARDEQIAALTPLAQRLGGKLLGPDEASMWTAELCKPFRNEFSIAFRSKRQYDLSLDFQRGPWHVRVTEASIRYDSRGFGVRWLQQHRIEIATARLAPLKVTRPNKYNVNNGQPLSPGRLESEWKQIVSNEPETAKQSDAEWLPVPLLPPMDHEFSAYSSDPAAAARELNFDALHWLLDHEESLPAWAKGMSLTFESGFVYLAAYDHIYPDDLLAVVDTICGLLDRMTGARPRHPAATV</sequence>
<evidence type="ECO:0000256" key="1">
    <source>
        <dbReference type="SAM" id="Phobius"/>
    </source>
</evidence>
<reference evidence="3" key="1">
    <citation type="submission" date="2016-10" db="EMBL/GenBank/DDBJ databases">
        <authorList>
            <person name="Varghese N."/>
            <person name="Submissions S."/>
        </authorList>
    </citation>
    <scope>NUCLEOTIDE SEQUENCE [LARGE SCALE GENOMIC DNA]</scope>
    <source>
        <strain evidence="3">CGMCC 4.578</strain>
    </source>
</reference>